<evidence type="ECO:0000259" key="1">
    <source>
        <dbReference type="Pfam" id="PF07110"/>
    </source>
</evidence>
<gene>
    <name evidence="2" type="ORF">EAH76_12200</name>
</gene>
<organism evidence="2 3">
    <name type="scientific">Sphingomonas glacialis</name>
    <dbReference type="NCBI Taxonomy" id="658225"/>
    <lineage>
        <taxon>Bacteria</taxon>
        <taxon>Pseudomonadati</taxon>
        <taxon>Pseudomonadota</taxon>
        <taxon>Alphaproteobacteria</taxon>
        <taxon>Sphingomonadales</taxon>
        <taxon>Sphingomonadaceae</taxon>
        <taxon>Sphingomonas</taxon>
    </lineage>
</organism>
<dbReference type="Pfam" id="PF07110">
    <property type="entry name" value="EthD"/>
    <property type="match status" value="1"/>
</dbReference>
<dbReference type="AlphaFoldDB" id="A0A502FUI3"/>
<dbReference type="NCBIfam" id="TIGR02118">
    <property type="entry name" value="EthD family reductase"/>
    <property type="match status" value="1"/>
</dbReference>
<dbReference type="OrthoDB" id="6369070at2"/>
<dbReference type="SUPFAM" id="SSF54909">
    <property type="entry name" value="Dimeric alpha+beta barrel"/>
    <property type="match status" value="1"/>
</dbReference>
<protein>
    <submittedName>
        <fullName evidence="2">EthD family reductase</fullName>
    </submittedName>
</protein>
<dbReference type="InterPro" id="IPR011008">
    <property type="entry name" value="Dimeric_a/b-barrel"/>
</dbReference>
<feature type="domain" description="EthD" evidence="1">
    <location>
        <begin position="11"/>
        <end position="100"/>
    </location>
</feature>
<dbReference type="RefSeq" id="WP_140850560.1">
    <property type="nucleotide sequence ID" value="NZ_RCZC01000003.1"/>
</dbReference>
<accession>A0A502FUI3</accession>
<sequence length="113" mass="13237">MLKLTIMLKRREDITRKEFGDYWLREHAPKIHSLPEANRVIRRYIQQIAVDDVPEGLPVADFDGMAELWFDDLQSAINIMTSDEYLGTIPPDEPNFIDQSKTRILFTEERETA</sequence>
<name>A0A502FUI3_9SPHN</name>
<evidence type="ECO:0000313" key="2">
    <source>
        <dbReference type="EMBL" id="TPG52643.1"/>
    </source>
</evidence>
<comment type="caution">
    <text evidence="2">The sequence shown here is derived from an EMBL/GenBank/DDBJ whole genome shotgun (WGS) entry which is preliminary data.</text>
</comment>
<dbReference type="GO" id="GO:0016491">
    <property type="term" value="F:oxidoreductase activity"/>
    <property type="evidence" value="ECO:0007669"/>
    <property type="project" value="InterPro"/>
</dbReference>
<dbReference type="Gene3D" id="3.30.70.100">
    <property type="match status" value="1"/>
</dbReference>
<evidence type="ECO:0000313" key="3">
    <source>
        <dbReference type="Proteomes" id="UP000319931"/>
    </source>
</evidence>
<dbReference type="Proteomes" id="UP000319931">
    <property type="component" value="Unassembled WGS sequence"/>
</dbReference>
<dbReference type="InterPro" id="IPR009799">
    <property type="entry name" value="EthD_dom"/>
</dbReference>
<dbReference type="EMBL" id="RCZC01000003">
    <property type="protein sequence ID" value="TPG52643.1"/>
    <property type="molecule type" value="Genomic_DNA"/>
</dbReference>
<reference evidence="2 3" key="1">
    <citation type="journal article" date="2019" name="Environ. Microbiol.">
        <title>Species interactions and distinct microbial communities in high Arctic permafrost affected cryosols are associated with the CH4 and CO2 gas fluxes.</title>
        <authorList>
            <person name="Altshuler I."/>
            <person name="Hamel J."/>
            <person name="Turney S."/>
            <person name="Magnuson E."/>
            <person name="Levesque R."/>
            <person name="Greer C."/>
            <person name="Whyte L.G."/>
        </authorList>
    </citation>
    <scope>NUCLEOTIDE SEQUENCE [LARGE SCALE GENOMIC DNA]</scope>
    <source>
        <strain evidence="2 3">E6.1</strain>
    </source>
</reference>
<proteinExistence type="predicted"/>
<keyword evidence="3" id="KW-1185">Reference proteome</keyword>